<evidence type="ECO:0000256" key="1">
    <source>
        <dbReference type="SAM" id="MobiDB-lite"/>
    </source>
</evidence>
<dbReference type="InterPro" id="IPR054344">
    <property type="entry name" value="TY-Chap_N"/>
</dbReference>
<sequence>MLLATALDLVYPRAFAHTNGGSVSGIAKTGISVISVPVSGQSTASGSGWFESDGDAFAAIAQRLMGLFGSSDRYATGPVQAITWLGLASVVVSLEVSDGEIVLWLRNPRYQDWLDNAIEVEADDEDEDEEFYADRDSDSGKGQINDNIAGVTTAQVSSTDWRLLSRGLVKTLVRMPYHQVLILSAPGERFIQFEFLHHARRGVELLCQIAPNTEIDHRFRMSTAGEDQLEAGGWARPQEDGDNWRKSISWPAMRSDYDALATNALSILRDNLHVANPAQLSVEAWINWSSRLPDLTDLDIDIE</sequence>
<evidence type="ECO:0000313" key="4">
    <source>
        <dbReference type="Proteomes" id="UP000294856"/>
    </source>
</evidence>
<evidence type="ECO:0000313" key="3">
    <source>
        <dbReference type="EMBL" id="TCJ89406.1"/>
    </source>
</evidence>
<gene>
    <name evidence="3" type="ORF">DFR71_6618</name>
</gene>
<name>A0A4R1F510_9NOCA</name>
<proteinExistence type="predicted"/>
<comment type="caution">
    <text evidence="3">The sequence shown here is derived from an EMBL/GenBank/DDBJ whole genome shotgun (WGS) entry which is preliminary data.</text>
</comment>
<feature type="region of interest" description="Disordered" evidence="1">
    <location>
        <begin position="125"/>
        <end position="145"/>
    </location>
</feature>
<protein>
    <recommendedName>
        <fullName evidence="2">TY-Chap N-terminal domain-containing protein</fullName>
    </recommendedName>
</protein>
<dbReference type="Proteomes" id="UP000294856">
    <property type="component" value="Unassembled WGS sequence"/>
</dbReference>
<reference evidence="3 4" key="1">
    <citation type="submission" date="2019-03" db="EMBL/GenBank/DDBJ databases">
        <title>Genomic Encyclopedia of Type Strains, Phase IV (KMG-IV): sequencing the most valuable type-strain genomes for metagenomic binning, comparative biology and taxonomic classification.</title>
        <authorList>
            <person name="Goeker M."/>
        </authorList>
    </citation>
    <scope>NUCLEOTIDE SEQUENCE [LARGE SCALE GENOMIC DNA]</scope>
    <source>
        <strain evidence="3 4">DSM 44684</strain>
    </source>
</reference>
<dbReference type="EMBL" id="SMFR01000012">
    <property type="protein sequence ID" value="TCJ89406.1"/>
    <property type="molecule type" value="Genomic_DNA"/>
</dbReference>
<dbReference type="Pfam" id="PF22552">
    <property type="entry name" value="TY-Chap3"/>
    <property type="match status" value="1"/>
</dbReference>
<organism evidence="3 4">
    <name type="scientific">Nocardia alba</name>
    <dbReference type="NCBI Taxonomy" id="225051"/>
    <lineage>
        <taxon>Bacteria</taxon>
        <taxon>Bacillati</taxon>
        <taxon>Actinomycetota</taxon>
        <taxon>Actinomycetes</taxon>
        <taxon>Mycobacteriales</taxon>
        <taxon>Nocardiaceae</taxon>
        <taxon>Nocardia</taxon>
    </lineage>
</organism>
<keyword evidence="4" id="KW-1185">Reference proteome</keyword>
<accession>A0A4R1F510</accession>
<dbReference type="AlphaFoldDB" id="A0A4R1F510"/>
<evidence type="ECO:0000259" key="2">
    <source>
        <dbReference type="Pfam" id="PF22552"/>
    </source>
</evidence>
<feature type="domain" description="TY-Chap N-terminal" evidence="2">
    <location>
        <begin position="159"/>
        <end position="280"/>
    </location>
</feature>